<dbReference type="EMBL" id="CAJVQC010059709">
    <property type="protein sequence ID" value="CAG8800034.1"/>
    <property type="molecule type" value="Genomic_DNA"/>
</dbReference>
<feature type="non-terminal residue" evidence="1">
    <location>
        <position position="101"/>
    </location>
</feature>
<sequence>IISQRTISRILKKAGLFTRIACAKPFISKKTKDEYHELAEAHLDWTTEDWKTFFVLLSISMEVLQVRPIVEYLVIMQFPSFKINIPIVTKYFNMMVPRSTG</sequence>
<reference evidence="1" key="1">
    <citation type="submission" date="2021-06" db="EMBL/GenBank/DDBJ databases">
        <authorList>
            <person name="Kallberg Y."/>
            <person name="Tangrot J."/>
            <person name="Rosling A."/>
        </authorList>
    </citation>
    <scope>NUCLEOTIDE SEQUENCE</scope>
    <source>
        <strain evidence="1">MA461A</strain>
    </source>
</reference>
<comment type="caution">
    <text evidence="1">The sequence shown here is derived from an EMBL/GenBank/DDBJ whole genome shotgun (WGS) entry which is preliminary data.</text>
</comment>
<dbReference type="Proteomes" id="UP000789920">
    <property type="component" value="Unassembled WGS sequence"/>
</dbReference>
<evidence type="ECO:0000313" key="1">
    <source>
        <dbReference type="EMBL" id="CAG8800034.1"/>
    </source>
</evidence>
<proteinExistence type="predicted"/>
<accession>A0ACA9RN52</accession>
<gene>
    <name evidence="1" type="ORF">RPERSI_LOCUS20835</name>
</gene>
<name>A0ACA9RN52_9GLOM</name>
<feature type="non-terminal residue" evidence="1">
    <location>
        <position position="1"/>
    </location>
</feature>
<evidence type="ECO:0000313" key="2">
    <source>
        <dbReference type="Proteomes" id="UP000789920"/>
    </source>
</evidence>
<organism evidence="1 2">
    <name type="scientific">Racocetra persica</name>
    <dbReference type="NCBI Taxonomy" id="160502"/>
    <lineage>
        <taxon>Eukaryota</taxon>
        <taxon>Fungi</taxon>
        <taxon>Fungi incertae sedis</taxon>
        <taxon>Mucoromycota</taxon>
        <taxon>Glomeromycotina</taxon>
        <taxon>Glomeromycetes</taxon>
        <taxon>Diversisporales</taxon>
        <taxon>Gigasporaceae</taxon>
        <taxon>Racocetra</taxon>
    </lineage>
</organism>
<protein>
    <submittedName>
        <fullName evidence="1">8484_t:CDS:1</fullName>
    </submittedName>
</protein>
<keyword evidence="2" id="KW-1185">Reference proteome</keyword>